<dbReference type="InterPro" id="IPR004843">
    <property type="entry name" value="Calcineurin-like_PHP"/>
</dbReference>
<dbReference type="OrthoDB" id="106957at2"/>
<dbReference type="Gene3D" id="3.60.21.10">
    <property type="match status" value="1"/>
</dbReference>
<keyword evidence="2" id="KW-0325">Glycoprotein</keyword>
<proteinExistence type="predicted"/>
<dbReference type="AlphaFoldDB" id="A0A7C9J940"/>
<dbReference type="EMBL" id="WVUD01000012">
    <property type="protein sequence ID" value="MYL83258.1"/>
    <property type="molecule type" value="Genomic_DNA"/>
</dbReference>
<dbReference type="Pfam" id="PF00149">
    <property type="entry name" value="Metallophos"/>
    <property type="match status" value="1"/>
</dbReference>
<reference evidence="4 5" key="1">
    <citation type="submission" date="2020-01" db="EMBL/GenBank/DDBJ databases">
        <title>Genome sequence of Desulfovibrio aerotolerans DSM 16695(T).</title>
        <authorList>
            <person name="Karnachuk O."/>
            <person name="Avakyan M."/>
            <person name="Mardanov A."/>
            <person name="Kadnikov V."/>
            <person name="Ravin N."/>
        </authorList>
    </citation>
    <scope>NUCLEOTIDE SEQUENCE [LARGE SCALE GENOMIC DNA]</scope>
    <source>
        <strain evidence="4 5">DSM 16695</strain>
    </source>
</reference>
<dbReference type="Proteomes" id="UP000482487">
    <property type="component" value="Unassembled WGS sequence"/>
</dbReference>
<dbReference type="InterPro" id="IPR029052">
    <property type="entry name" value="Metallo-depent_PP-like"/>
</dbReference>
<evidence type="ECO:0000256" key="2">
    <source>
        <dbReference type="ARBA" id="ARBA00023180"/>
    </source>
</evidence>
<accession>A0A7C9J940</accession>
<keyword evidence="1" id="KW-0378">Hydrolase</keyword>
<evidence type="ECO:0000256" key="1">
    <source>
        <dbReference type="ARBA" id="ARBA00022801"/>
    </source>
</evidence>
<sequence>MGLRTGGTMRRANRTGRQGRYGYGQGWRQAGIRFFRAALWALCLTLAAGWVQAGPAAGSEQCPSGPAASFTPSSPGTAGTFLLFSDVHLNPFAAPALVPALVAAPVEGWRDILAKGPAGFSPYGQDTNNALFQSFLDAMVAASPKPDFILFPGDLLCHHFWALYPKLSGDASQAGLEAFIQKTVEYFFSEVSRRFPGVPVYVALGNNDSTEGDYRIQPASPYLAATAQTLARMLPTEASRSDFLSTYSHYGCYAVTLPEAGGVRLVVVNDIFWSVKYPDAGLGEPVAAFLERELTASRARGEKVWLMTHIPLGDDTFKSAHKSSGQGTPRFEPLLVESQNNTFARLVMEFAPTITAAFAGHVHRDDFRSFSDAAGKPVGGMRLAPSISPVTGNNPGFQVYAYDREGPAILDETTYSLNLAAPAGGWRQEYVYSATYGRGLRGPADWQATYRDLGTCPPRRLAYGTNYDLGSAHVDDVTETTFPTYWRAMAAPTKSVWEVWSAPVELVR</sequence>
<name>A0A7C9J940_9BACT</name>
<dbReference type="PANTHER" id="PTHR10340">
    <property type="entry name" value="SPHINGOMYELIN PHOSPHODIESTERASE"/>
    <property type="match status" value="1"/>
</dbReference>
<dbReference type="SUPFAM" id="SSF56300">
    <property type="entry name" value="Metallo-dependent phosphatases"/>
    <property type="match status" value="1"/>
</dbReference>
<feature type="domain" description="Calcineurin-like phosphoesterase" evidence="3">
    <location>
        <begin position="80"/>
        <end position="364"/>
    </location>
</feature>
<keyword evidence="5" id="KW-1185">Reference proteome</keyword>
<evidence type="ECO:0000259" key="3">
    <source>
        <dbReference type="Pfam" id="PF00149"/>
    </source>
</evidence>
<organism evidence="4 5">
    <name type="scientific">Solidesulfovibrio aerotolerans</name>
    <dbReference type="NCBI Taxonomy" id="295255"/>
    <lineage>
        <taxon>Bacteria</taxon>
        <taxon>Pseudomonadati</taxon>
        <taxon>Thermodesulfobacteriota</taxon>
        <taxon>Desulfovibrionia</taxon>
        <taxon>Desulfovibrionales</taxon>
        <taxon>Desulfovibrionaceae</taxon>
        <taxon>Solidesulfovibrio</taxon>
    </lineage>
</organism>
<evidence type="ECO:0000313" key="4">
    <source>
        <dbReference type="EMBL" id="MYL83258.1"/>
    </source>
</evidence>
<protein>
    <submittedName>
        <fullName evidence="4">Phosphodiesterase</fullName>
    </submittedName>
</protein>
<dbReference type="PANTHER" id="PTHR10340:SF57">
    <property type="entry name" value="METALLOPHOS DOMAIN-CONTAINING PROTEIN"/>
    <property type="match status" value="1"/>
</dbReference>
<gene>
    <name evidence="4" type="ORF">GTA51_08950</name>
</gene>
<evidence type="ECO:0000313" key="5">
    <source>
        <dbReference type="Proteomes" id="UP000482487"/>
    </source>
</evidence>
<dbReference type="GO" id="GO:0016787">
    <property type="term" value="F:hydrolase activity"/>
    <property type="evidence" value="ECO:0007669"/>
    <property type="project" value="UniProtKB-KW"/>
</dbReference>
<comment type="caution">
    <text evidence="4">The sequence shown here is derived from an EMBL/GenBank/DDBJ whole genome shotgun (WGS) entry which is preliminary data.</text>
</comment>